<dbReference type="PROSITE" id="PS00108">
    <property type="entry name" value="PROTEIN_KINASE_ST"/>
    <property type="match status" value="1"/>
</dbReference>
<feature type="compositionally biased region" description="Low complexity" evidence="7">
    <location>
        <begin position="292"/>
        <end position="304"/>
    </location>
</feature>
<feature type="region of interest" description="Disordered" evidence="7">
    <location>
        <begin position="275"/>
        <end position="307"/>
    </location>
</feature>
<dbReference type="Gene3D" id="3.30.200.20">
    <property type="entry name" value="Phosphorylase Kinase, domain 1"/>
    <property type="match status" value="1"/>
</dbReference>
<evidence type="ECO:0000256" key="4">
    <source>
        <dbReference type="ARBA" id="ARBA00022741"/>
    </source>
</evidence>
<dbReference type="SMART" id="SM00220">
    <property type="entry name" value="S_TKc"/>
    <property type="match status" value="1"/>
</dbReference>
<dbReference type="PANTHER" id="PTHR43289">
    <property type="entry name" value="MITOGEN-ACTIVATED PROTEIN KINASE KINASE KINASE 20-RELATED"/>
    <property type="match status" value="1"/>
</dbReference>
<dbReference type="GO" id="GO:0004674">
    <property type="term" value="F:protein serine/threonine kinase activity"/>
    <property type="evidence" value="ECO:0007669"/>
    <property type="project" value="UniProtKB-EC"/>
</dbReference>
<gene>
    <name evidence="10" type="ORF">RIF23_16880</name>
</gene>
<dbReference type="Proteomes" id="UP001250214">
    <property type="component" value="Unassembled WGS sequence"/>
</dbReference>
<dbReference type="CDD" id="cd14014">
    <property type="entry name" value="STKc_PknB_like"/>
    <property type="match status" value="1"/>
</dbReference>
<accession>A0ABU2H9M7</accession>
<dbReference type="Gene3D" id="1.10.510.10">
    <property type="entry name" value="Transferase(Phosphotransferase) domain 1"/>
    <property type="match status" value="1"/>
</dbReference>
<proteinExistence type="predicted"/>
<keyword evidence="8" id="KW-1133">Transmembrane helix</keyword>
<dbReference type="EMBL" id="JAVLVT010000009">
    <property type="protein sequence ID" value="MDS1271968.1"/>
    <property type="molecule type" value="Genomic_DNA"/>
</dbReference>
<evidence type="ECO:0000256" key="8">
    <source>
        <dbReference type="SAM" id="Phobius"/>
    </source>
</evidence>
<dbReference type="InterPro" id="IPR008271">
    <property type="entry name" value="Ser/Thr_kinase_AS"/>
</dbReference>
<evidence type="ECO:0000256" key="1">
    <source>
        <dbReference type="ARBA" id="ARBA00012513"/>
    </source>
</evidence>
<dbReference type="SUPFAM" id="SSF56112">
    <property type="entry name" value="Protein kinase-like (PK-like)"/>
    <property type="match status" value="1"/>
</dbReference>
<evidence type="ECO:0000256" key="7">
    <source>
        <dbReference type="SAM" id="MobiDB-lite"/>
    </source>
</evidence>
<keyword evidence="4" id="KW-0547">Nucleotide-binding</keyword>
<feature type="transmembrane region" description="Helical" evidence="8">
    <location>
        <begin position="381"/>
        <end position="402"/>
    </location>
</feature>
<keyword evidence="2" id="KW-0723">Serine/threonine-protein kinase</keyword>
<dbReference type="PANTHER" id="PTHR43289:SF6">
    <property type="entry name" value="SERINE_THREONINE-PROTEIN KINASE NEKL-3"/>
    <property type="match status" value="1"/>
</dbReference>
<evidence type="ECO:0000259" key="9">
    <source>
        <dbReference type="PROSITE" id="PS50011"/>
    </source>
</evidence>
<organism evidence="10 11">
    <name type="scientific">Lipingzhangella rawalii</name>
    <dbReference type="NCBI Taxonomy" id="2055835"/>
    <lineage>
        <taxon>Bacteria</taxon>
        <taxon>Bacillati</taxon>
        <taxon>Actinomycetota</taxon>
        <taxon>Actinomycetes</taxon>
        <taxon>Streptosporangiales</taxon>
        <taxon>Nocardiopsidaceae</taxon>
        <taxon>Lipingzhangella</taxon>
    </lineage>
</organism>
<evidence type="ECO:0000256" key="6">
    <source>
        <dbReference type="ARBA" id="ARBA00022840"/>
    </source>
</evidence>
<reference evidence="11" key="1">
    <citation type="submission" date="2023-07" db="EMBL/GenBank/DDBJ databases">
        <title>Novel species in the genus Lipingzhangella isolated from Sambhar Salt Lake.</title>
        <authorList>
            <person name="Jiya N."/>
            <person name="Kajale S."/>
            <person name="Sharma A."/>
        </authorList>
    </citation>
    <scope>NUCLEOTIDE SEQUENCE [LARGE SCALE GENOMIC DNA]</scope>
    <source>
        <strain evidence="11">LS1_29</strain>
    </source>
</reference>
<protein>
    <recommendedName>
        <fullName evidence="1">non-specific serine/threonine protein kinase</fullName>
        <ecNumber evidence="1">2.7.11.1</ecNumber>
    </recommendedName>
</protein>
<evidence type="ECO:0000256" key="3">
    <source>
        <dbReference type="ARBA" id="ARBA00022679"/>
    </source>
</evidence>
<evidence type="ECO:0000313" key="11">
    <source>
        <dbReference type="Proteomes" id="UP001250214"/>
    </source>
</evidence>
<dbReference type="RefSeq" id="WP_310913530.1">
    <property type="nucleotide sequence ID" value="NZ_JAVLVT010000009.1"/>
</dbReference>
<keyword evidence="6" id="KW-0067">ATP-binding</keyword>
<keyword evidence="8" id="KW-0812">Transmembrane</keyword>
<feature type="domain" description="Protein kinase" evidence="9">
    <location>
        <begin position="10"/>
        <end position="266"/>
    </location>
</feature>
<dbReference type="InterPro" id="IPR011009">
    <property type="entry name" value="Kinase-like_dom_sf"/>
</dbReference>
<keyword evidence="5 10" id="KW-0418">Kinase</keyword>
<name>A0ABU2H9M7_9ACTN</name>
<evidence type="ECO:0000256" key="5">
    <source>
        <dbReference type="ARBA" id="ARBA00022777"/>
    </source>
</evidence>
<comment type="caution">
    <text evidence="10">The sequence shown here is derived from an EMBL/GenBank/DDBJ whole genome shotgun (WGS) entry which is preliminary data.</text>
</comment>
<dbReference type="PROSITE" id="PS50011">
    <property type="entry name" value="PROTEIN_KINASE_DOM"/>
    <property type="match status" value="1"/>
</dbReference>
<dbReference type="InterPro" id="IPR000719">
    <property type="entry name" value="Prot_kinase_dom"/>
</dbReference>
<dbReference type="Pfam" id="PF00069">
    <property type="entry name" value="Pkinase"/>
    <property type="match status" value="1"/>
</dbReference>
<keyword evidence="11" id="KW-1185">Reference proteome</keyword>
<sequence length="403" mass="43252">MDERVLAGRYQLTAQLARGGVGIVWRATDLVLDREVAVKELRLPGDVSEAERVSLLSRTTQEARVAAQLTHYNVVEIYDVVNEDGRPWIVMELVVARTLAEIIEVAGPLPHQRVAEIGLQLISALQTAHEQSIVHRDVKPENVMISEDGRVVLTDFGLAVWSGESSLTNSGRIIGSPHYIPPERARAGTVGSASDLWSLGATLYTAVEGHPPYDRKGYIAILRGEELDDPPPASSAGPLRPLLEGLLRPDPEDRLTAQNAAKMLRIAALAPATSVLESEDGQDPDDVHGADDSGAADAGTSGNDGQRDVWRASATQFTTSVQESVSSLSDSVQSSVSSALYRGSHERRPEAVNPLLSSIRDSTDSLGLTSSGKHRTRHRRGVIAVVALSLLLLLTMVVGLLVS</sequence>
<evidence type="ECO:0000313" key="10">
    <source>
        <dbReference type="EMBL" id="MDS1271968.1"/>
    </source>
</evidence>
<dbReference type="EC" id="2.7.11.1" evidence="1"/>
<keyword evidence="8" id="KW-0472">Membrane</keyword>
<evidence type="ECO:0000256" key="2">
    <source>
        <dbReference type="ARBA" id="ARBA00022527"/>
    </source>
</evidence>
<keyword evidence="3 10" id="KW-0808">Transferase</keyword>